<name>A0A3G2JLD7_9ACTN</name>
<evidence type="ECO:0000313" key="2">
    <source>
        <dbReference type="EMBL" id="AYN43250.1"/>
    </source>
</evidence>
<feature type="transmembrane region" description="Helical" evidence="1">
    <location>
        <begin position="69"/>
        <end position="93"/>
    </location>
</feature>
<evidence type="ECO:0000313" key="3">
    <source>
        <dbReference type="Proteomes" id="UP000268329"/>
    </source>
</evidence>
<dbReference type="RefSeq" id="WP_121790676.1">
    <property type="nucleotide sequence ID" value="NZ_CP033073.1"/>
</dbReference>
<keyword evidence="1" id="KW-0472">Membrane</keyword>
<evidence type="ECO:0000256" key="1">
    <source>
        <dbReference type="SAM" id="Phobius"/>
    </source>
</evidence>
<dbReference type="AlphaFoldDB" id="A0A3G2JLD7"/>
<organism evidence="2 3">
    <name type="scientific">Streptomyces dangxiongensis</name>
    <dbReference type="NCBI Taxonomy" id="1442032"/>
    <lineage>
        <taxon>Bacteria</taxon>
        <taxon>Bacillati</taxon>
        <taxon>Actinomycetota</taxon>
        <taxon>Actinomycetes</taxon>
        <taxon>Kitasatosporales</taxon>
        <taxon>Streptomycetaceae</taxon>
        <taxon>Streptomyces</taxon>
    </lineage>
</organism>
<reference evidence="2 3" key="1">
    <citation type="submission" date="2018-10" db="EMBL/GenBank/DDBJ databases">
        <title>The genome of Streptomyces dangxiongensis Z022.</title>
        <authorList>
            <person name="Zhang B."/>
        </authorList>
    </citation>
    <scope>NUCLEOTIDE SEQUENCE [LARGE SCALE GENOMIC DNA]</scope>
    <source>
        <strain evidence="2 3">Z022</strain>
    </source>
</reference>
<dbReference type="Proteomes" id="UP000268329">
    <property type="component" value="Chromosome"/>
</dbReference>
<accession>A0A3G2JLD7</accession>
<protein>
    <submittedName>
        <fullName evidence="2">Uncharacterized protein</fullName>
    </submittedName>
</protein>
<dbReference type="OrthoDB" id="9977152at2"/>
<dbReference type="KEGG" id="sdd:D9753_35130"/>
<sequence length="101" mass="11079">MLQVQDWLLVGLGGVFVIFGLVLRLTSRGKAELANTASKHRFGGAIRWMYPLFIGLCLLFGNLPRLLGAPYVAVGVFDAMGLSLAIALVVLVIRQLRLRVR</sequence>
<feature type="transmembrane region" description="Helical" evidence="1">
    <location>
        <begin position="45"/>
        <end position="63"/>
    </location>
</feature>
<gene>
    <name evidence="2" type="ORF">D9753_35130</name>
</gene>
<dbReference type="EMBL" id="CP033073">
    <property type="protein sequence ID" value="AYN43250.1"/>
    <property type="molecule type" value="Genomic_DNA"/>
</dbReference>
<keyword evidence="1" id="KW-1133">Transmembrane helix</keyword>
<keyword evidence="1" id="KW-0812">Transmembrane</keyword>
<keyword evidence="3" id="KW-1185">Reference proteome</keyword>
<feature type="transmembrane region" description="Helical" evidence="1">
    <location>
        <begin position="6"/>
        <end position="25"/>
    </location>
</feature>
<proteinExistence type="predicted"/>